<dbReference type="InterPro" id="IPR013083">
    <property type="entry name" value="Znf_RING/FYVE/PHD"/>
</dbReference>
<keyword evidence="9" id="KW-0833">Ubl conjugation pathway</keyword>
<dbReference type="SUPFAM" id="SSF57850">
    <property type="entry name" value="RING/U-box"/>
    <property type="match status" value="1"/>
</dbReference>
<dbReference type="GO" id="GO:0008270">
    <property type="term" value="F:zinc ion binding"/>
    <property type="evidence" value="ECO:0007669"/>
    <property type="project" value="UniProtKB-KW"/>
</dbReference>
<comment type="similarity">
    <text evidence="13">Belongs to the RING-type zinc finger family. ATL subfamily.</text>
</comment>
<evidence type="ECO:0000256" key="6">
    <source>
        <dbReference type="ARBA" id="ARBA00022692"/>
    </source>
</evidence>
<dbReference type="GO" id="GO:0016020">
    <property type="term" value="C:membrane"/>
    <property type="evidence" value="ECO:0007669"/>
    <property type="project" value="UniProtKB-SubCell"/>
</dbReference>
<keyword evidence="5" id="KW-0808">Transferase</keyword>
<dbReference type="Gene3D" id="3.30.40.10">
    <property type="entry name" value="Zinc/RING finger domain, C3HC4 (zinc finger)"/>
    <property type="match status" value="1"/>
</dbReference>
<dbReference type="EC" id="2.3.2.27" evidence="4"/>
<dbReference type="PANTHER" id="PTHR46913">
    <property type="entry name" value="RING-H2 FINGER PROTEIN ATL16"/>
    <property type="match status" value="1"/>
</dbReference>
<dbReference type="AlphaFoldDB" id="A0AAP0RRY0"/>
<dbReference type="CDD" id="cd16461">
    <property type="entry name" value="RING-H2_EL5-like"/>
    <property type="match status" value="1"/>
</dbReference>
<gene>
    <name evidence="17" type="ORF">L1049_011795</name>
</gene>
<evidence type="ECO:0000256" key="4">
    <source>
        <dbReference type="ARBA" id="ARBA00012483"/>
    </source>
</evidence>
<keyword evidence="6 15" id="KW-0812">Transmembrane</keyword>
<feature type="domain" description="RING-type" evidence="16">
    <location>
        <begin position="92"/>
        <end position="134"/>
    </location>
</feature>
<evidence type="ECO:0000259" key="16">
    <source>
        <dbReference type="PROSITE" id="PS50089"/>
    </source>
</evidence>
<evidence type="ECO:0000256" key="5">
    <source>
        <dbReference type="ARBA" id="ARBA00022679"/>
    </source>
</evidence>
<sequence length="170" mass="18977">MDGHASHLLGLSPFTVAIISIAAVASMLMIYHCIVAHWCSQRETIIHRRPQQPAISVIDIPSSLENSITELIPSYKYTKDISLVSKTEDATCAVCLCEFKDGEPVRVLPECLHAFHVPCIDMWLYSHLSCPLCRSDMTPPQNLTGRLPDTLRQPAGNQPWEAVRPNEPIF</sequence>
<evidence type="ECO:0000256" key="12">
    <source>
        <dbReference type="ARBA" id="ARBA00023136"/>
    </source>
</evidence>
<comment type="subcellular location">
    <subcellularLocation>
        <location evidence="2">Membrane</location>
        <topology evidence="2">Single-pass membrane protein</topology>
    </subcellularLocation>
</comment>
<accession>A0AAP0RRY0</accession>
<evidence type="ECO:0000256" key="15">
    <source>
        <dbReference type="SAM" id="Phobius"/>
    </source>
</evidence>
<dbReference type="Proteomes" id="UP001415857">
    <property type="component" value="Unassembled WGS sequence"/>
</dbReference>
<evidence type="ECO:0000313" key="17">
    <source>
        <dbReference type="EMBL" id="KAK9283548.1"/>
    </source>
</evidence>
<dbReference type="Pfam" id="PF13639">
    <property type="entry name" value="zf-RING_2"/>
    <property type="match status" value="1"/>
</dbReference>
<organism evidence="17 18">
    <name type="scientific">Liquidambar formosana</name>
    <name type="common">Formosan gum</name>
    <dbReference type="NCBI Taxonomy" id="63359"/>
    <lineage>
        <taxon>Eukaryota</taxon>
        <taxon>Viridiplantae</taxon>
        <taxon>Streptophyta</taxon>
        <taxon>Embryophyta</taxon>
        <taxon>Tracheophyta</taxon>
        <taxon>Spermatophyta</taxon>
        <taxon>Magnoliopsida</taxon>
        <taxon>eudicotyledons</taxon>
        <taxon>Gunneridae</taxon>
        <taxon>Pentapetalae</taxon>
        <taxon>Saxifragales</taxon>
        <taxon>Altingiaceae</taxon>
        <taxon>Liquidambar</taxon>
    </lineage>
</organism>
<evidence type="ECO:0000256" key="13">
    <source>
        <dbReference type="ARBA" id="ARBA00024209"/>
    </source>
</evidence>
<evidence type="ECO:0000256" key="9">
    <source>
        <dbReference type="ARBA" id="ARBA00022786"/>
    </source>
</evidence>
<keyword evidence="12 15" id="KW-0472">Membrane</keyword>
<dbReference type="GO" id="GO:0016567">
    <property type="term" value="P:protein ubiquitination"/>
    <property type="evidence" value="ECO:0007669"/>
    <property type="project" value="InterPro"/>
</dbReference>
<keyword evidence="18" id="KW-1185">Reference proteome</keyword>
<comment type="caution">
    <text evidence="17">The sequence shown here is derived from an EMBL/GenBank/DDBJ whole genome shotgun (WGS) entry which is preliminary data.</text>
</comment>
<dbReference type="EMBL" id="JBBPBK010000006">
    <property type="protein sequence ID" value="KAK9283548.1"/>
    <property type="molecule type" value="Genomic_DNA"/>
</dbReference>
<protein>
    <recommendedName>
        <fullName evidence="4">RING-type E3 ubiquitin transferase</fullName>
        <ecNumber evidence="4">2.3.2.27</ecNumber>
    </recommendedName>
</protein>
<proteinExistence type="inferred from homology"/>
<reference evidence="17 18" key="1">
    <citation type="journal article" date="2024" name="Plant J.">
        <title>Genome sequences and population genomics reveal climatic adaptation and genomic divergence between two closely related sweetgum species.</title>
        <authorList>
            <person name="Xu W.Q."/>
            <person name="Ren C.Q."/>
            <person name="Zhang X.Y."/>
            <person name="Comes H.P."/>
            <person name="Liu X.H."/>
            <person name="Li Y.G."/>
            <person name="Kettle C.J."/>
            <person name="Jalonen R."/>
            <person name="Gaisberger H."/>
            <person name="Ma Y.Z."/>
            <person name="Qiu Y.X."/>
        </authorList>
    </citation>
    <scope>NUCLEOTIDE SEQUENCE [LARGE SCALE GENOMIC DNA]</scope>
    <source>
        <strain evidence="17">Hangzhou</strain>
    </source>
</reference>
<evidence type="ECO:0000256" key="1">
    <source>
        <dbReference type="ARBA" id="ARBA00000900"/>
    </source>
</evidence>
<dbReference type="PROSITE" id="PS50089">
    <property type="entry name" value="ZF_RING_2"/>
    <property type="match status" value="1"/>
</dbReference>
<dbReference type="GO" id="GO:0061630">
    <property type="term" value="F:ubiquitin protein ligase activity"/>
    <property type="evidence" value="ECO:0007669"/>
    <property type="project" value="UniProtKB-EC"/>
</dbReference>
<keyword evidence="11 15" id="KW-1133">Transmembrane helix</keyword>
<name>A0AAP0RRY0_LIQFO</name>
<dbReference type="SMART" id="SM00184">
    <property type="entry name" value="RING"/>
    <property type="match status" value="1"/>
</dbReference>
<dbReference type="PANTHER" id="PTHR46913:SF1">
    <property type="entry name" value="RING-H2 FINGER PROTEIN ATL16"/>
    <property type="match status" value="1"/>
</dbReference>
<evidence type="ECO:0000256" key="2">
    <source>
        <dbReference type="ARBA" id="ARBA00004167"/>
    </source>
</evidence>
<evidence type="ECO:0000256" key="10">
    <source>
        <dbReference type="ARBA" id="ARBA00022833"/>
    </source>
</evidence>
<keyword evidence="10" id="KW-0862">Zinc</keyword>
<dbReference type="InterPro" id="IPR044600">
    <property type="entry name" value="ATL1/ATL16-like"/>
</dbReference>
<feature type="transmembrane region" description="Helical" evidence="15">
    <location>
        <begin position="14"/>
        <end position="39"/>
    </location>
</feature>
<evidence type="ECO:0000256" key="11">
    <source>
        <dbReference type="ARBA" id="ARBA00022989"/>
    </source>
</evidence>
<comment type="pathway">
    <text evidence="3">Protein modification; protein ubiquitination.</text>
</comment>
<dbReference type="InterPro" id="IPR001841">
    <property type="entry name" value="Znf_RING"/>
</dbReference>
<evidence type="ECO:0000256" key="7">
    <source>
        <dbReference type="ARBA" id="ARBA00022723"/>
    </source>
</evidence>
<keyword evidence="7" id="KW-0479">Metal-binding</keyword>
<evidence type="ECO:0000256" key="8">
    <source>
        <dbReference type="ARBA" id="ARBA00022771"/>
    </source>
</evidence>
<evidence type="ECO:0000256" key="3">
    <source>
        <dbReference type="ARBA" id="ARBA00004906"/>
    </source>
</evidence>
<evidence type="ECO:0000256" key="14">
    <source>
        <dbReference type="PROSITE-ProRule" id="PRU00175"/>
    </source>
</evidence>
<keyword evidence="8 14" id="KW-0863">Zinc-finger</keyword>
<comment type="catalytic activity">
    <reaction evidence="1">
        <text>S-ubiquitinyl-[E2 ubiquitin-conjugating enzyme]-L-cysteine + [acceptor protein]-L-lysine = [E2 ubiquitin-conjugating enzyme]-L-cysteine + N(6)-ubiquitinyl-[acceptor protein]-L-lysine.</text>
        <dbReference type="EC" id="2.3.2.27"/>
    </reaction>
</comment>
<evidence type="ECO:0000313" key="18">
    <source>
        <dbReference type="Proteomes" id="UP001415857"/>
    </source>
</evidence>